<gene>
    <name evidence="1" type="ORF">O1611_g7521</name>
</gene>
<sequence length="436" mass="49676">MDNTETRPRSRIYSSLLSMAGLKREAEAPALQIHEGATPVFERGPSREDVTRMLRQHEYSFRARDISGLSVYYGAQLPAKSPCEQRFLHGRFPSPYNDNNKWMAWGLFDGYNGWETADILQKYIMSFVNRRLQTAFQMQEMRPLSDDVIENAMIMGFKDLDDFIVKPAARVVQSQEPPQDKIIRLAPCQAGSSALVLLYDPKTRKLHVACTGNSKGVLASWPAGAKRWTAMNLSEEQDCYHMKEIERLQQKHPGEDIIQNGMLFGTLVTRAFGDAQLKWPMNLQIEVARNLRGRLPSTTPDKYLTPPYLTATPAVTRATIHDGVPHFVILATASFWQRVSNQTAVDLVVMWWRADYPRSRKYESFSFARYVGQITDMFLRPRSTVLDDNVAVHLIRNVLGGDDHDMVASHLAFMPPFTGHVRSDMTVQVIFFNVEL</sequence>
<reference evidence="1" key="1">
    <citation type="submission" date="2022-12" db="EMBL/GenBank/DDBJ databases">
        <title>Genome Sequence of Lasiodiplodia mahajangana.</title>
        <authorList>
            <person name="Buettner E."/>
        </authorList>
    </citation>
    <scope>NUCLEOTIDE SEQUENCE</scope>
    <source>
        <strain evidence="1">VT137</strain>
    </source>
</reference>
<keyword evidence="2" id="KW-1185">Reference proteome</keyword>
<proteinExistence type="predicted"/>
<accession>A0ACC2JFB6</accession>
<evidence type="ECO:0000313" key="2">
    <source>
        <dbReference type="Proteomes" id="UP001153332"/>
    </source>
</evidence>
<protein>
    <submittedName>
        <fullName evidence="1">Uncharacterized protein</fullName>
    </submittedName>
</protein>
<name>A0ACC2JFB6_9PEZI</name>
<dbReference type="Proteomes" id="UP001153332">
    <property type="component" value="Unassembled WGS sequence"/>
</dbReference>
<evidence type="ECO:0000313" key="1">
    <source>
        <dbReference type="EMBL" id="KAJ8126115.1"/>
    </source>
</evidence>
<dbReference type="EMBL" id="JAPUUL010002014">
    <property type="protein sequence ID" value="KAJ8126115.1"/>
    <property type="molecule type" value="Genomic_DNA"/>
</dbReference>
<organism evidence="1 2">
    <name type="scientific">Lasiodiplodia mahajangana</name>
    <dbReference type="NCBI Taxonomy" id="1108764"/>
    <lineage>
        <taxon>Eukaryota</taxon>
        <taxon>Fungi</taxon>
        <taxon>Dikarya</taxon>
        <taxon>Ascomycota</taxon>
        <taxon>Pezizomycotina</taxon>
        <taxon>Dothideomycetes</taxon>
        <taxon>Dothideomycetes incertae sedis</taxon>
        <taxon>Botryosphaeriales</taxon>
        <taxon>Botryosphaeriaceae</taxon>
        <taxon>Lasiodiplodia</taxon>
    </lineage>
</organism>
<comment type="caution">
    <text evidence="1">The sequence shown here is derived from an EMBL/GenBank/DDBJ whole genome shotgun (WGS) entry which is preliminary data.</text>
</comment>